<keyword evidence="3" id="KW-0378">Hydrolase</keyword>
<dbReference type="GO" id="GO:0016627">
    <property type="term" value="F:oxidoreductase activity, acting on the CH-CH group of donors"/>
    <property type="evidence" value="ECO:0007669"/>
    <property type="project" value="InterPro"/>
</dbReference>
<keyword evidence="4" id="KW-1185">Reference proteome</keyword>
<feature type="domain" description="Acyl-CoA dehydrogenase C-terminal" evidence="2">
    <location>
        <begin position="227"/>
        <end position="347"/>
    </location>
</feature>
<evidence type="ECO:0000256" key="1">
    <source>
        <dbReference type="ARBA" id="ARBA00023002"/>
    </source>
</evidence>
<dbReference type="SUPFAM" id="SSF56645">
    <property type="entry name" value="Acyl-CoA dehydrogenase NM domain-like"/>
    <property type="match status" value="1"/>
</dbReference>
<accession>A0A6G4X0T1</accession>
<dbReference type="EMBL" id="JAAKZZ010000187">
    <property type="protein sequence ID" value="NGO70354.1"/>
    <property type="molecule type" value="Genomic_DNA"/>
</dbReference>
<reference evidence="3 4" key="1">
    <citation type="submission" date="2020-02" db="EMBL/GenBank/DDBJ databases">
        <title>Whole-genome analyses of novel actinobacteria.</title>
        <authorList>
            <person name="Sahin N."/>
            <person name="Tatar D."/>
        </authorList>
    </citation>
    <scope>NUCLEOTIDE SEQUENCE [LARGE SCALE GENOMIC DNA]</scope>
    <source>
        <strain evidence="3 4">SB3404</strain>
    </source>
</reference>
<evidence type="ECO:0000259" key="2">
    <source>
        <dbReference type="Pfam" id="PF08028"/>
    </source>
</evidence>
<dbReference type="InterPro" id="IPR037069">
    <property type="entry name" value="AcylCoA_DH/ox_N_sf"/>
</dbReference>
<evidence type="ECO:0000313" key="4">
    <source>
        <dbReference type="Proteomes" id="UP000477722"/>
    </source>
</evidence>
<comment type="caution">
    <text evidence="3">The sequence shown here is derived from an EMBL/GenBank/DDBJ whole genome shotgun (WGS) entry which is preliminary data.</text>
</comment>
<dbReference type="Pfam" id="PF08028">
    <property type="entry name" value="Acyl-CoA_dh_2"/>
    <property type="match status" value="1"/>
</dbReference>
<gene>
    <name evidence="3" type="ORF">G5C65_18760</name>
</gene>
<proteinExistence type="predicted"/>
<dbReference type="Gene3D" id="2.40.110.10">
    <property type="entry name" value="Butyryl-CoA Dehydrogenase, subunit A, domain 2"/>
    <property type="match status" value="1"/>
</dbReference>
<dbReference type="InterPro" id="IPR013107">
    <property type="entry name" value="Acyl-CoA_DH_C"/>
</dbReference>
<dbReference type="GO" id="GO:0050660">
    <property type="term" value="F:flavin adenine dinucleotide binding"/>
    <property type="evidence" value="ECO:0007669"/>
    <property type="project" value="InterPro"/>
</dbReference>
<dbReference type="Proteomes" id="UP000477722">
    <property type="component" value="Unassembled WGS sequence"/>
</dbReference>
<organism evidence="3 4">
    <name type="scientific">Streptomyces boncukensis</name>
    <dbReference type="NCBI Taxonomy" id="2711219"/>
    <lineage>
        <taxon>Bacteria</taxon>
        <taxon>Bacillati</taxon>
        <taxon>Actinomycetota</taxon>
        <taxon>Actinomycetes</taxon>
        <taxon>Kitasatosporales</taxon>
        <taxon>Streptomycetaceae</taxon>
        <taxon>Streptomyces</taxon>
    </lineage>
</organism>
<dbReference type="InterPro" id="IPR046373">
    <property type="entry name" value="Acyl-CoA_Oxase/DH_mid-dom_sf"/>
</dbReference>
<keyword evidence="1" id="KW-0560">Oxidoreductase</keyword>
<protein>
    <submittedName>
        <fullName evidence="3">Hydrolase</fullName>
    </submittedName>
</protein>
<dbReference type="InterPro" id="IPR036250">
    <property type="entry name" value="AcylCo_DH-like_C"/>
</dbReference>
<dbReference type="PIRSF" id="PIRSF016578">
    <property type="entry name" value="HsaA"/>
    <property type="match status" value="1"/>
</dbReference>
<dbReference type="AlphaFoldDB" id="A0A6G4X0T1"/>
<evidence type="ECO:0000313" key="3">
    <source>
        <dbReference type="EMBL" id="NGO70354.1"/>
    </source>
</evidence>
<sequence>MVATAAKHAPAADAGRWLSPDVVEGLREAGFARHFVPAGQGGAAGGFAALGEALETVAESCLSAAWCGMIYATSGRMAAYLPAEGRAEVWAEGPDTLIAAGLVPVRGAEAVPGGWRLTGQWRPLSGVHAADWVLLCAPAPVADSAPRLCFFAVPAHEIHIHDTWNPVGMRGTGSHAASVDCVFVPAHRTFAHAALFAGAIDTRDAMDGADTAPCHAVPMLGAAPPLFAAPAVGAARGALRDWSALCRGRGTRDSADLAADLAFARAAAETDAAGLLLGRGLTTLDSAPVDEAAAARTARDATIAAEGAVRAVDTLFRTAGSAAQDSGSALQRAWRDVHCATSHAALRFERTGAAWAQQVPATALGRSAA</sequence>
<dbReference type="Gene3D" id="1.20.140.10">
    <property type="entry name" value="Butyryl-CoA Dehydrogenase, subunit A, domain 3"/>
    <property type="match status" value="1"/>
</dbReference>
<dbReference type="SUPFAM" id="SSF47203">
    <property type="entry name" value="Acyl-CoA dehydrogenase C-terminal domain-like"/>
    <property type="match status" value="1"/>
</dbReference>
<name>A0A6G4X0T1_9ACTN</name>
<dbReference type="Gene3D" id="1.10.540.10">
    <property type="entry name" value="Acyl-CoA dehydrogenase/oxidase, N-terminal domain"/>
    <property type="match status" value="1"/>
</dbReference>
<dbReference type="GO" id="GO:0016787">
    <property type="term" value="F:hydrolase activity"/>
    <property type="evidence" value="ECO:0007669"/>
    <property type="project" value="UniProtKB-KW"/>
</dbReference>
<dbReference type="InterPro" id="IPR009100">
    <property type="entry name" value="AcylCoA_DH/oxidase_NM_dom_sf"/>
</dbReference>